<dbReference type="Proteomes" id="UP001064048">
    <property type="component" value="Chromosome 23"/>
</dbReference>
<name>A0ACC0KTJ8_CHOFU</name>
<sequence length="502" mass="58339">MGDNFYRSNRNHYVIAQYQLRDPDRTEEATWRSDECAKYYLCLDSEVFEFHCSQGLLFDVNRQLCDLAQNVHNCDVTTETLVPRPLLEKASCANETHLACANGNCVPAEYFCDGSNDCTDSSDEGWCDGQFDPNSAEPCDPGMCQLPDCFCSKTGNDIPGNLITSQIPQMITLTFDGPVNHENWDVFTKHLFTPERKNPNGCNIKATFFISHQYTNYRHVQKLWNDGHEIAVNSITHRGPAEWWSKNATVEDWFDEMVGQANIINRFAKVRMEDFRGLRVPYLSVGWNRQFLMMQEFGFVYDASIVAPAIDPPYWPYTLDYKIPHMCTGTNQYCPTRSYAGSWEMVINPLINGDTSCTTLQYCPNKLVDKDVYDILVNNFKRHYLKNRAPFGIHLDSNWLRNTEYLNAFKKFLTEVMKLPDVYFVTYKQVIEWIKQPTDLLQIKRFKPWHCKNNTFDDIEYACHKPKTCKLTSKVLQHDKYMITCHGCPQSYPWIRNEFGLD</sequence>
<comment type="caution">
    <text evidence="1">The sequence shown here is derived from an EMBL/GenBank/DDBJ whole genome shotgun (WGS) entry which is preliminary data.</text>
</comment>
<evidence type="ECO:0000313" key="1">
    <source>
        <dbReference type="EMBL" id="KAI8439532.1"/>
    </source>
</evidence>
<evidence type="ECO:0000313" key="2">
    <source>
        <dbReference type="Proteomes" id="UP001064048"/>
    </source>
</evidence>
<dbReference type="EMBL" id="CM046123">
    <property type="protein sequence ID" value="KAI8439532.1"/>
    <property type="molecule type" value="Genomic_DNA"/>
</dbReference>
<keyword evidence="2" id="KW-1185">Reference proteome</keyword>
<organism evidence="1 2">
    <name type="scientific">Choristoneura fumiferana</name>
    <name type="common">Spruce budworm moth</name>
    <name type="synonym">Archips fumiferana</name>
    <dbReference type="NCBI Taxonomy" id="7141"/>
    <lineage>
        <taxon>Eukaryota</taxon>
        <taxon>Metazoa</taxon>
        <taxon>Ecdysozoa</taxon>
        <taxon>Arthropoda</taxon>
        <taxon>Hexapoda</taxon>
        <taxon>Insecta</taxon>
        <taxon>Pterygota</taxon>
        <taxon>Neoptera</taxon>
        <taxon>Endopterygota</taxon>
        <taxon>Lepidoptera</taxon>
        <taxon>Glossata</taxon>
        <taxon>Ditrysia</taxon>
        <taxon>Tortricoidea</taxon>
        <taxon>Tortricidae</taxon>
        <taxon>Tortricinae</taxon>
        <taxon>Choristoneura</taxon>
    </lineage>
</organism>
<protein>
    <submittedName>
        <fullName evidence="1">Uncharacterized protein</fullName>
    </submittedName>
</protein>
<proteinExistence type="predicted"/>
<gene>
    <name evidence="1" type="ORF">MSG28_013280</name>
</gene>
<reference evidence="1 2" key="1">
    <citation type="journal article" date="2022" name="Genome Biol. Evol.">
        <title>The Spruce Budworm Genome: Reconstructing the Evolutionary History of Antifreeze Proteins.</title>
        <authorList>
            <person name="Beliveau C."/>
            <person name="Gagne P."/>
            <person name="Picq S."/>
            <person name="Vernygora O."/>
            <person name="Keeling C.I."/>
            <person name="Pinkney K."/>
            <person name="Doucet D."/>
            <person name="Wen F."/>
            <person name="Johnston J.S."/>
            <person name="Maaroufi H."/>
            <person name="Boyle B."/>
            <person name="Laroche J."/>
            <person name="Dewar K."/>
            <person name="Juretic N."/>
            <person name="Blackburn G."/>
            <person name="Nisole A."/>
            <person name="Brunet B."/>
            <person name="Brandao M."/>
            <person name="Lumley L."/>
            <person name="Duan J."/>
            <person name="Quan G."/>
            <person name="Lucarotti C.J."/>
            <person name="Roe A.D."/>
            <person name="Sperling F.A.H."/>
            <person name="Levesque R.C."/>
            <person name="Cusson M."/>
        </authorList>
    </citation>
    <scope>NUCLEOTIDE SEQUENCE [LARGE SCALE GENOMIC DNA]</scope>
    <source>
        <strain evidence="1">Glfc:IPQL:Cfum</strain>
    </source>
</reference>
<accession>A0ACC0KTJ8</accession>